<keyword evidence="1" id="KW-1133">Transmembrane helix</keyword>
<proteinExistence type="predicted"/>
<dbReference type="Proteomes" id="UP000823790">
    <property type="component" value="Unassembled WGS sequence"/>
</dbReference>
<dbReference type="EMBL" id="JAGJRS010000021">
    <property type="protein sequence ID" value="MBP1474824.1"/>
    <property type="molecule type" value="Genomic_DNA"/>
</dbReference>
<sequence>MNEPSEHDIHAYVDGRLEGERRAAVELYLARHPERAAQVQAWQHDAQQLRAALVGAQSLPPNPALDPSAIRMRRQRRRASRLAMAAALVLCVGLGGLGGWQMRGWQVARAMPPMGDALAAYRLLALDPGARPDLVPQHRGDLQAWLDHHFARGVPLPDLDAAGFRPVGGRLFATEQGTAAMVLYQDAAGHAISFYVRPPGPRRYLLPHGQRVDDGLLAQYGSGNGYNYAMVSRAAGSDAQVAARALQPLI</sequence>
<keyword evidence="3" id="KW-1185">Reference proteome</keyword>
<gene>
    <name evidence="2" type="ORF">J7I44_10990</name>
</gene>
<organism evidence="2 3">
    <name type="scientific">Frateuria flava</name>
    <dbReference type="NCBI Taxonomy" id="2821489"/>
    <lineage>
        <taxon>Bacteria</taxon>
        <taxon>Pseudomonadati</taxon>
        <taxon>Pseudomonadota</taxon>
        <taxon>Gammaproteobacteria</taxon>
        <taxon>Lysobacterales</taxon>
        <taxon>Rhodanobacteraceae</taxon>
        <taxon>Frateuria</taxon>
    </lineage>
</organism>
<keyword evidence="1" id="KW-0812">Transmembrane</keyword>
<evidence type="ECO:0008006" key="4">
    <source>
        <dbReference type="Google" id="ProtNLM"/>
    </source>
</evidence>
<feature type="transmembrane region" description="Helical" evidence="1">
    <location>
        <begin position="82"/>
        <end position="102"/>
    </location>
</feature>
<evidence type="ECO:0000313" key="2">
    <source>
        <dbReference type="EMBL" id="MBP1474824.1"/>
    </source>
</evidence>
<evidence type="ECO:0000256" key="1">
    <source>
        <dbReference type="SAM" id="Phobius"/>
    </source>
</evidence>
<keyword evidence="1" id="KW-0472">Membrane</keyword>
<accession>A0ABS4DP38</accession>
<name>A0ABS4DP38_9GAMM</name>
<dbReference type="RefSeq" id="WP_209620381.1">
    <property type="nucleotide sequence ID" value="NZ_JAGJRS010000021.1"/>
</dbReference>
<evidence type="ECO:0000313" key="3">
    <source>
        <dbReference type="Proteomes" id="UP000823790"/>
    </source>
</evidence>
<reference evidence="2 3" key="1">
    <citation type="submission" date="2021-04" db="EMBL/GenBank/DDBJ databases">
        <authorList>
            <person name="Huq M.A."/>
        </authorList>
    </citation>
    <scope>NUCLEOTIDE SEQUENCE [LARGE SCALE GENOMIC DNA]</scope>
    <source>
        <strain evidence="2 3">MAH-13</strain>
    </source>
</reference>
<comment type="caution">
    <text evidence="2">The sequence shown here is derived from an EMBL/GenBank/DDBJ whole genome shotgun (WGS) entry which is preliminary data.</text>
</comment>
<protein>
    <recommendedName>
        <fullName evidence="4">Anti-sigma factor</fullName>
    </recommendedName>
</protein>